<dbReference type="EMBL" id="CM044706">
    <property type="protein sequence ID" value="KAI5658200.1"/>
    <property type="molecule type" value="Genomic_DNA"/>
</dbReference>
<protein>
    <submittedName>
        <fullName evidence="1">Uncharacterized protein</fullName>
    </submittedName>
</protein>
<keyword evidence="2" id="KW-1185">Reference proteome</keyword>
<name>A0ACC0ACT1_CATRO</name>
<organism evidence="1 2">
    <name type="scientific">Catharanthus roseus</name>
    <name type="common">Madagascar periwinkle</name>
    <name type="synonym">Vinca rosea</name>
    <dbReference type="NCBI Taxonomy" id="4058"/>
    <lineage>
        <taxon>Eukaryota</taxon>
        <taxon>Viridiplantae</taxon>
        <taxon>Streptophyta</taxon>
        <taxon>Embryophyta</taxon>
        <taxon>Tracheophyta</taxon>
        <taxon>Spermatophyta</taxon>
        <taxon>Magnoliopsida</taxon>
        <taxon>eudicotyledons</taxon>
        <taxon>Gunneridae</taxon>
        <taxon>Pentapetalae</taxon>
        <taxon>asterids</taxon>
        <taxon>lamiids</taxon>
        <taxon>Gentianales</taxon>
        <taxon>Apocynaceae</taxon>
        <taxon>Rauvolfioideae</taxon>
        <taxon>Vinceae</taxon>
        <taxon>Catharanthinae</taxon>
        <taxon>Catharanthus</taxon>
    </lineage>
</organism>
<comment type="caution">
    <text evidence="1">The sequence shown here is derived from an EMBL/GenBank/DDBJ whole genome shotgun (WGS) entry which is preliminary data.</text>
</comment>
<accession>A0ACC0ACT1</accession>
<dbReference type="Proteomes" id="UP001060085">
    <property type="component" value="Linkage Group LG06"/>
</dbReference>
<evidence type="ECO:0000313" key="1">
    <source>
        <dbReference type="EMBL" id="KAI5658200.1"/>
    </source>
</evidence>
<gene>
    <name evidence="1" type="ORF">M9H77_26993</name>
</gene>
<reference evidence="2" key="1">
    <citation type="journal article" date="2023" name="Nat. Plants">
        <title>Single-cell RNA sequencing provides a high-resolution roadmap for understanding the multicellular compartmentation of specialized metabolism.</title>
        <authorList>
            <person name="Sun S."/>
            <person name="Shen X."/>
            <person name="Li Y."/>
            <person name="Li Y."/>
            <person name="Wang S."/>
            <person name="Li R."/>
            <person name="Zhang H."/>
            <person name="Shen G."/>
            <person name="Guo B."/>
            <person name="Wei J."/>
            <person name="Xu J."/>
            <person name="St-Pierre B."/>
            <person name="Chen S."/>
            <person name="Sun C."/>
        </authorList>
    </citation>
    <scope>NUCLEOTIDE SEQUENCE [LARGE SCALE GENOMIC DNA]</scope>
</reference>
<proteinExistence type="predicted"/>
<evidence type="ECO:0000313" key="2">
    <source>
        <dbReference type="Proteomes" id="UP001060085"/>
    </source>
</evidence>
<sequence length="125" mass="14075">MLHKIDKGLPTIISHVKGVRIVLERDCLASILGILDNGNTDTENDDYQQGCNKWDKRRKEYIPPSEEARLWDRTVGSFRPIKKTTRSSIEASSSQLGEDDDEAKASDDEEDGDGAQTQALWMHSK</sequence>